<name>A0AC34F1W8_9BILA</name>
<proteinExistence type="predicted"/>
<sequence length="217" mass="24696">MRYDEFYKLITLKMDVIGKAREDSYNKLHKVLEGMPPNDPALAETVKTVIETEKNLQDMMKVIDVVVNRQLEAYDSINTFAVELPKKRQEAKQMNGKQRVKFVDEAEDDEEAKDGTYTVEKHDDEDETNVTFSGSSSEKENKKNVPPPVLYMREMPISPVLVSAANNSLLSSCKKPASHFKMPITPPTTHKVVDQNKSRANLEKATPRMLDFDDTLM</sequence>
<dbReference type="WBParaSite" id="ES5_v2.g11025.t1">
    <property type="protein sequence ID" value="ES5_v2.g11025.t1"/>
    <property type="gene ID" value="ES5_v2.g11025"/>
</dbReference>
<organism evidence="1 2">
    <name type="scientific">Panagrolaimus sp. ES5</name>
    <dbReference type="NCBI Taxonomy" id="591445"/>
    <lineage>
        <taxon>Eukaryota</taxon>
        <taxon>Metazoa</taxon>
        <taxon>Ecdysozoa</taxon>
        <taxon>Nematoda</taxon>
        <taxon>Chromadorea</taxon>
        <taxon>Rhabditida</taxon>
        <taxon>Tylenchina</taxon>
        <taxon>Panagrolaimomorpha</taxon>
        <taxon>Panagrolaimoidea</taxon>
        <taxon>Panagrolaimidae</taxon>
        <taxon>Panagrolaimus</taxon>
    </lineage>
</organism>
<accession>A0AC34F1W8</accession>
<reference evidence="2" key="1">
    <citation type="submission" date="2022-11" db="UniProtKB">
        <authorList>
            <consortium name="WormBaseParasite"/>
        </authorList>
    </citation>
    <scope>IDENTIFICATION</scope>
</reference>
<protein>
    <submittedName>
        <fullName evidence="2">Uncharacterized protein</fullName>
    </submittedName>
</protein>
<evidence type="ECO:0000313" key="2">
    <source>
        <dbReference type="WBParaSite" id="ES5_v2.g11025.t1"/>
    </source>
</evidence>
<dbReference type="Proteomes" id="UP000887579">
    <property type="component" value="Unplaced"/>
</dbReference>
<evidence type="ECO:0000313" key="1">
    <source>
        <dbReference type="Proteomes" id="UP000887579"/>
    </source>
</evidence>